<dbReference type="FunFam" id="3.40.50.150:FF:000331">
    <property type="entry name" value="Macrocin O-methyltransferase"/>
    <property type="match status" value="1"/>
</dbReference>
<name>A0A7X0LV68_9BACI</name>
<dbReference type="RefSeq" id="WP_184525038.1">
    <property type="nucleotide sequence ID" value="NZ_JACHGK010000005.1"/>
</dbReference>
<evidence type="ECO:0000313" key="7">
    <source>
        <dbReference type="EMBL" id="MBB6445210.1"/>
    </source>
</evidence>
<dbReference type="AlphaFoldDB" id="A0A7X0LV68"/>
<protein>
    <recommendedName>
        <fullName evidence="9">Macrocin O-methyltransferase</fullName>
    </recommendedName>
</protein>
<evidence type="ECO:0000256" key="2">
    <source>
        <dbReference type="ARBA" id="ARBA00022679"/>
    </source>
</evidence>
<comment type="caution">
    <text evidence="7">The sequence shown here is derived from an EMBL/GenBank/DDBJ whole genome shotgun (WGS) entry which is preliminary data.</text>
</comment>
<dbReference type="Gene3D" id="3.40.50.150">
    <property type="entry name" value="Vaccinia Virus protein VP39"/>
    <property type="match status" value="1"/>
</dbReference>
<evidence type="ECO:0000256" key="6">
    <source>
        <dbReference type="ARBA" id="ARBA00060900"/>
    </source>
</evidence>
<dbReference type="Proteomes" id="UP000531594">
    <property type="component" value="Unassembled WGS sequence"/>
</dbReference>
<dbReference type="GO" id="GO:0032259">
    <property type="term" value="P:methylation"/>
    <property type="evidence" value="ECO:0007669"/>
    <property type="project" value="UniProtKB-KW"/>
</dbReference>
<keyword evidence="5" id="KW-0460">Magnesium</keyword>
<dbReference type="PANTHER" id="PTHR40036">
    <property type="entry name" value="MACROCIN O-METHYLTRANSFERASE"/>
    <property type="match status" value="1"/>
</dbReference>
<accession>A0A7X0LV68</accession>
<gene>
    <name evidence="7" type="ORF">HNR53_001828</name>
</gene>
<dbReference type="PANTHER" id="PTHR40036:SF1">
    <property type="entry name" value="MACROCIN O-METHYLTRANSFERASE"/>
    <property type="match status" value="1"/>
</dbReference>
<evidence type="ECO:0008006" key="9">
    <source>
        <dbReference type="Google" id="ProtNLM"/>
    </source>
</evidence>
<comment type="similarity">
    <text evidence="6">Belongs to the methyltransferase TylF/MycF family.</text>
</comment>
<keyword evidence="3" id="KW-0949">S-adenosyl-L-methionine</keyword>
<dbReference type="InterPro" id="IPR008884">
    <property type="entry name" value="TylF_MeTrfase"/>
</dbReference>
<dbReference type="GO" id="GO:0008168">
    <property type="term" value="F:methyltransferase activity"/>
    <property type="evidence" value="ECO:0007669"/>
    <property type="project" value="UniProtKB-KW"/>
</dbReference>
<evidence type="ECO:0000256" key="3">
    <source>
        <dbReference type="ARBA" id="ARBA00022691"/>
    </source>
</evidence>
<dbReference type="EMBL" id="JACHGK010000005">
    <property type="protein sequence ID" value="MBB6445210.1"/>
    <property type="molecule type" value="Genomic_DNA"/>
</dbReference>
<keyword evidence="4" id="KW-0479">Metal-binding</keyword>
<evidence type="ECO:0000256" key="1">
    <source>
        <dbReference type="ARBA" id="ARBA00022603"/>
    </source>
</evidence>
<dbReference type="SUPFAM" id="SSF53335">
    <property type="entry name" value="S-adenosyl-L-methionine-dependent methyltransferases"/>
    <property type="match status" value="1"/>
</dbReference>
<dbReference type="InterPro" id="IPR029063">
    <property type="entry name" value="SAM-dependent_MTases_sf"/>
</dbReference>
<dbReference type="GO" id="GO:0046872">
    <property type="term" value="F:metal ion binding"/>
    <property type="evidence" value="ECO:0007669"/>
    <property type="project" value="UniProtKB-KW"/>
</dbReference>
<evidence type="ECO:0000256" key="4">
    <source>
        <dbReference type="ARBA" id="ARBA00022723"/>
    </source>
</evidence>
<organism evidence="7 8">
    <name type="scientific">Bacillus benzoevorans</name>
    <dbReference type="NCBI Taxonomy" id="1456"/>
    <lineage>
        <taxon>Bacteria</taxon>
        <taxon>Bacillati</taxon>
        <taxon>Bacillota</taxon>
        <taxon>Bacilli</taxon>
        <taxon>Bacillales</taxon>
        <taxon>Bacillaceae</taxon>
        <taxon>Bacillus</taxon>
    </lineage>
</organism>
<dbReference type="Pfam" id="PF05711">
    <property type="entry name" value="TylF"/>
    <property type="match status" value="1"/>
</dbReference>
<keyword evidence="1" id="KW-0489">Methyltransferase</keyword>
<keyword evidence="2" id="KW-0808">Transferase</keyword>
<keyword evidence="8" id="KW-1185">Reference proteome</keyword>
<dbReference type="GO" id="GO:0017000">
    <property type="term" value="P:antibiotic biosynthetic process"/>
    <property type="evidence" value="ECO:0007669"/>
    <property type="project" value="UniProtKB-ARBA"/>
</dbReference>
<proteinExistence type="inferred from homology"/>
<evidence type="ECO:0000313" key="8">
    <source>
        <dbReference type="Proteomes" id="UP000531594"/>
    </source>
</evidence>
<evidence type="ECO:0000256" key="5">
    <source>
        <dbReference type="ARBA" id="ARBA00022842"/>
    </source>
</evidence>
<reference evidence="7 8" key="1">
    <citation type="submission" date="2020-08" db="EMBL/GenBank/DDBJ databases">
        <title>Genomic Encyclopedia of Type Strains, Phase IV (KMG-IV): sequencing the most valuable type-strain genomes for metagenomic binning, comparative biology and taxonomic classification.</title>
        <authorList>
            <person name="Goeker M."/>
        </authorList>
    </citation>
    <scope>NUCLEOTIDE SEQUENCE [LARGE SCALE GENOMIC DNA]</scope>
    <source>
        <strain evidence="7 8">DSM 5391</strain>
    </source>
</reference>
<sequence>MSKNAGTEMYIELLKKNILFEIWQEHEQDIITQRYADPEKIRMGEIWPRIAHSMIGRMRMDNIHNCMDIILQENIKGDFIETGVWRGGACIFMRGFLKAHAINDRNVWVADSFQGLPAPNIIKYPQDNGDQLYKVDYLRVSLPEVQQNFQRYGLLDENVKFLKGWFRDTLPVAPIDKLAILRLDGDMYESTMDSLTNLYHKVSKGGFIIIDDYALPGCQAAVTDFRRVRKIEEPLIKIDNFGVYWRKMSS</sequence>